<dbReference type="AlphaFoldDB" id="F9QE75"/>
<dbReference type="GeneID" id="65653436"/>
<comment type="caution">
    <text evidence="2">The sequence shown here is derived from an EMBL/GenBank/DDBJ whole genome shotgun (WGS) entry which is preliminary data.</text>
</comment>
<dbReference type="EMBL" id="AFVJ01000034">
    <property type="protein sequence ID" value="EGS28960.1"/>
    <property type="molecule type" value="Genomic_DNA"/>
</dbReference>
<proteinExistence type="predicted"/>
<protein>
    <submittedName>
        <fullName evidence="2">Uncharacterized protein</fullName>
    </submittedName>
</protein>
<gene>
    <name evidence="2" type="ORF">GIG_00416</name>
</gene>
<dbReference type="STRING" id="1034808.GIG_00416"/>
<evidence type="ECO:0000313" key="2">
    <source>
        <dbReference type="EMBL" id="EGS28960.1"/>
    </source>
</evidence>
<keyword evidence="1" id="KW-0812">Transmembrane</keyword>
<dbReference type="eggNOG" id="ENOG5031YAM">
    <property type="taxonomic scope" value="Bacteria"/>
</dbReference>
<evidence type="ECO:0000256" key="1">
    <source>
        <dbReference type="SAM" id="Phobius"/>
    </source>
</evidence>
<evidence type="ECO:0000313" key="3">
    <source>
        <dbReference type="Proteomes" id="UP000005055"/>
    </source>
</evidence>
<keyword evidence="1" id="KW-1133">Transmembrane helix</keyword>
<accession>F9QE75</accession>
<dbReference type="NCBIfam" id="NF045955">
    <property type="entry name" value="MHO_4530_fam"/>
    <property type="match status" value="1"/>
</dbReference>
<name>F9QE75_9BACT</name>
<organism evidence="2 3">
    <name type="scientific">Mycoplasmopsis anatis 1340</name>
    <dbReference type="NCBI Taxonomy" id="1034808"/>
    <lineage>
        <taxon>Bacteria</taxon>
        <taxon>Bacillati</taxon>
        <taxon>Mycoplasmatota</taxon>
        <taxon>Mycoplasmoidales</taxon>
        <taxon>Metamycoplasmataceae</taxon>
        <taxon>Mycoplasmopsis</taxon>
    </lineage>
</organism>
<dbReference type="RefSeq" id="WP_006886795.1">
    <property type="nucleotide sequence ID" value="NZ_AFVJ01000034.1"/>
</dbReference>
<reference evidence="2 3" key="1">
    <citation type="journal article" date="2011" name="J. Bacteriol.">
        <title>Genome Sequence of Duck Pathogen Mycoplasma anatis Strain 1340.</title>
        <authorList>
            <person name="Guo Z."/>
            <person name="Chen P."/>
            <person name="Ren P."/>
            <person name="Kuang S."/>
            <person name="Zhou Z."/>
            <person name="Li Z."/>
            <person name="Liu M."/>
            <person name="Shi D."/>
            <person name="Xiao Y."/>
            <person name="Wang X."/>
            <person name="Zhou R."/>
            <person name="Jin H."/>
            <person name="Bi D."/>
        </authorList>
    </citation>
    <scope>NUCLEOTIDE SEQUENCE [LARGE SCALE GENOMIC DNA]</scope>
    <source>
        <strain evidence="2 3">1340</strain>
    </source>
</reference>
<dbReference type="Proteomes" id="UP000005055">
    <property type="component" value="Unassembled WGS sequence"/>
</dbReference>
<feature type="transmembrane region" description="Helical" evidence="1">
    <location>
        <begin position="6"/>
        <end position="31"/>
    </location>
</feature>
<keyword evidence="1" id="KW-0472">Membrane</keyword>
<keyword evidence="3" id="KW-1185">Reference proteome</keyword>
<sequence length="548" mass="65250">MQTSILILLIAILFILLIISGIVSIIIFRYVNGRSNSGLILFKIDSINKRVLRFTETEKLLPTPLDYKKGKFEIYNYLPLSDFLEFFDSQTISLIKDVLDNNLKRRVFITAKLNLNSKVKKTFLESLITKIDKKTKRNENIIYNLNIVPLDDESYYCSISWFLNEISKSKTFYKNEKNEFVKYVKGPFLCISILKKPYYFINEVSKNEKLKLMKKLKLQVHFVSVHETKELLMFIIKMPKKQKYETLIKSINNLNQSTLFRKIIDVISIQEFKKIIDNYEFEVLINKARYCLYNLKNNNSTEQYSVYQVLSDYKEGFDQFSTQYNNLLEANNNLKYKIKKSSVLTYAKLEKTEYDIVTFEYPEINKNWIEFFLKIPYIRYKFENLQIENFIKSKEFSQHNTNKQNKKWILPISEQNFLNISAEIIPKNVILMIYSFDNNFDYTKILFKLDEFKNREIDCAIYINKLTSQLMNLMNNKLVNLMIIGKNITSKINQQKIFFDCMNIYEVSKSINSKLIYEIDSLMFDNYHIEKLGINYIYSETPLNTQKK</sequence>